<dbReference type="Proteomes" id="UP000827976">
    <property type="component" value="Chromosome 14"/>
</dbReference>
<sequence length="177" mass="19734">MERCKQDFRQGLEEAQHYLMLCRKLQESLSMARQRVTAHNISEQRKKMKAISNIAAVARSTLRNKLQHFRESALAKKSSQNTVADNSSSHAETLEQSSSAYNSAGTIQSSKTDQPTPKTQNVIPEVGDTVYVPSLGKQAVVLKVEASKGEILVQASNMKLRLKLHDIQTLKLRTKQG</sequence>
<organism evidence="1 2">
    <name type="scientific">Dioscorea alata</name>
    <name type="common">Purple yam</name>
    <dbReference type="NCBI Taxonomy" id="55571"/>
    <lineage>
        <taxon>Eukaryota</taxon>
        <taxon>Viridiplantae</taxon>
        <taxon>Streptophyta</taxon>
        <taxon>Embryophyta</taxon>
        <taxon>Tracheophyta</taxon>
        <taxon>Spermatophyta</taxon>
        <taxon>Magnoliopsida</taxon>
        <taxon>Liliopsida</taxon>
        <taxon>Dioscoreales</taxon>
        <taxon>Dioscoreaceae</taxon>
        <taxon>Dioscorea</taxon>
    </lineage>
</organism>
<name>A0ACB7UVE5_DIOAL</name>
<protein>
    <submittedName>
        <fullName evidence="1">Translation proteins SH3-like domain-containing protein</fullName>
    </submittedName>
</protein>
<accession>A0ACB7UVE5</accession>
<dbReference type="EMBL" id="CM037024">
    <property type="protein sequence ID" value="KAH7664592.1"/>
    <property type="molecule type" value="Genomic_DNA"/>
</dbReference>
<evidence type="ECO:0000313" key="1">
    <source>
        <dbReference type="EMBL" id="KAH7664592.1"/>
    </source>
</evidence>
<proteinExistence type="predicted"/>
<comment type="caution">
    <text evidence="1">The sequence shown here is derived from an EMBL/GenBank/DDBJ whole genome shotgun (WGS) entry which is preliminary data.</text>
</comment>
<evidence type="ECO:0000313" key="2">
    <source>
        <dbReference type="Proteomes" id="UP000827976"/>
    </source>
</evidence>
<reference evidence="2" key="1">
    <citation type="journal article" date="2022" name="Nat. Commun.">
        <title>Chromosome evolution and the genetic basis of agronomically important traits in greater yam.</title>
        <authorList>
            <person name="Bredeson J.V."/>
            <person name="Lyons J.B."/>
            <person name="Oniyinde I.O."/>
            <person name="Okereke N.R."/>
            <person name="Kolade O."/>
            <person name="Nnabue I."/>
            <person name="Nwadili C.O."/>
            <person name="Hribova E."/>
            <person name="Parker M."/>
            <person name="Nwogha J."/>
            <person name="Shu S."/>
            <person name="Carlson J."/>
            <person name="Kariba R."/>
            <person name="Muthemba S."/>
            <person name="Knop K."/>
            <person name="Barton G.J."/>
            <person name="Sherwood A.V."/>
            <person name="Lopez-Montes A."/>
            <person name="Asiedu R."/>
            <person name="Jamnadass R."/>
            <person name="Muchugi A."/>
            <person name="Goodstein D."/>
            <person name="Egesi C.N."/>
            <person name="Featherston J."/>
            <person name="Asfaw A."/>
            <person name="Simpson G.G."/>
            <person name="Dolezel J."/>
            <person name="Hendre P.S."/>
            <person name="Van Deynze A."/>
            <person name="Kumar P.L."/>
            <person name="Obidiegwu J.E."/>
            <person name="Bhattacharjee R."/>
            <person name="Rokhsar D.S."/>
        </authorList>
    </citation>
    <scope>NUCLEOTIDE SEQUENCE [LARGE SCALE GENOMIC DNA]</scope>
    <source>
        <strain evidence="2">cv. TDa95/00328</strain>
    </source>
</reference>
<gene>
    <name evidence="1" type="ORF">IHE45_14G129000</name>
</gene>
<keyword evidence="2" id="KW-1185">Reference proteome</keyword>